<reference evidence="1 2" key="1">
    <citation type="journal article" date="2018" name="Front. Plant Sci.">
        <title>Red Clover (Trifolium pratense) and Zigzag Clover (T. medium) - A Picture of Genomic Similarities and Differences.</title>
        <authorList>
            <person name="Dluhosova J."/>
            <person name="Istvanek J."/>
            <person name="Nedelnik J."/>
            <person name="Repkova J."/>
        </authorList>
    </citation>
    <scope>NUCLEOTIDE SEQUENCE [LARGE SCALE GENOMIC DNA]</scope>
    <source>
        <strain evidence="2">cv. 10/8</strain>
        <tissue evidence="1">Leaf</tissue>
    </source>
</reference>
<protein>
    <submittedName>
        <fullName evidence="1">Uncharacterized protein</fullName>
    </submittedName>
</protein>
<comment type="caution">
    <text evidence="1">The sequence shown here is derived from an EMBL/GenBank/DDBJ whole genome shotgun (WGS) entry which is preliminary data.</text>
</comment>
<dbReference type="EMBL" id="LXQA010746549">
    <property type="protein sequence ID" value="MCI68968.1"/>
    <property type="molecule type" value="Genomic_DNA"/>
</dbReference>
<name>A0A392U7B0_9FABA</name>
<dbReference type="AlphaFoldDB" id="A0A392U7B0"/>
<dbReference type="Proteomes" id="UP000265520">
    <property type="component" value="Unassembled WGS sequence"/>
</dbReference>
<proteinExistence type="predicted"/>
<accession>A0A392U7B0</accession>
<evidence type="ECO:0000313" key="2">
    <source>
        <dbReference type="Proteomes" id="UP000265520"/>
    </source>
</evidence>
<evidence type="ECO:0000313" key="1">
    <source>
        <dbReference type="EMBL" id="MCI68968.1"/>
    </source>
</evidence>
<organism evidence="1 2">
    <name type="scientific">Trifolium medium</name>
    <dbReference type="NCBI Taxonomy" id="97028"/>
    <lineage>
        <taxon>Eukaryota</taxon>
        <taxon>Viridiplantae</taxon>
        <taxon>Streptophyta</taxon>
        <taxon>Embryophyta</taxon>
        <taxon>Tracheophyta</taxon>
        <taxon>Spermatophyta</taxon>
        <taxon>Magnoliopsida</taxon>
        <taxon>eudicotyledons</taxon>
        <taxon>Gunneridae</taxon>
        <taxon>Pentapetalae</taxon>
        <taxon>rosids</taxon>
        <taxon>fabids</taxon>
        <taxon>Fabales</taxon>
        <taxon>Fabaceae</taxon>
        <taxon>Papilionoideae</taxon>
        <taxon>50 kb inversion clade</taxon>
        <taxon>NPAAA clade</taxon>
        <taxon>Hologalegina</taxon>
        <taxon>IRL clade</taxon>
        <taxon>Trifolieae</taxon>
        <taxon>Trifolium</taxon>
    </lineage>
</organism>
<sequence>GGGTALPCSFFQLEFLLVLPIWVGFGSTGTTSAATVVVGL</sequence>
<keyword evidence="2" id="KW-1185">Reference proteome</keyword>
<feature type="non-terminal residue" evidence="1">
    <location>
        <position position="1"/>
    </location>
</feature>